<dbReference type="PANTHER" id="PTHR47893:SF1">
    <property type="entry name" value="REGULATORY PROTEIN PCHR"/>
    <property type="match status" value="1"/>
</dbReference>
<evidence type="ECO:0000256" key="1">
    <source>
        <dbReference type="ARBA" id="ARBA00023015"/>
    </source>
</evidence>
<reference evidence="5 6" key="1">
    <citation type="submission" date="2023-09" db="EMBL/GenBank/DDBJ databases">
        <authorList>
            <person name="Rey-Velasco X."/>
        </authorList>
    </citation>
    <scope>NUCLEOTIDE SEQUENCE [LARGE SCALE GENOMIC DNA]</scope>
    <source>
        <strain evidence="5 6">F363</strain>
    </source>
</reference>
<dbReference type="Pfam" id="PF12833">
    <property type="entry name" value="HTH_18"/>
    <property type="match status" value="1"/>
</dbReference>
<organism evidence="5 6">
    <name type="scientific">Autumnicola tepida</name>
    <dbReference type="NCBI Taxonomy" id="3075595"/>
    <lineage>
        <taxon>Bacteria</taxon>
        <taxon>Pseudomonadati</taxon>
        <taxon>Bacteroidota</taxon>
        <taxon>Flavobacteriia</taxon>
        <taxon>Flavobacteriales</taxon>
        <taxon>Flavobacteriaceae</taxon>
        <taxon>Autumnicola</taxon>
    </lineage>
</organism>
<comment type="caution">
    <text evidence="5">The sequence shown here is derived from an EMBL/GenBank/DDBJ whole genome shotgun (WGS) entry which is preliminary data.</text>
</comment>
<evidence type="ECO:0000256" key="3">
    <source>
        <dbReference type="SAM" id="Coils"/>
    </source>
</evidence>
<evidence type="ECO:0000313" key="5">
    <source>
        <dbReference type="EMBL" id="MDT0643824.1"/>
    </source>
</evidence>
<sequence length="335" mass="38804">MRLKVEFRSISDFIPSLAKELNIGFKDELAEYSLFLPQDKGTGYIKGVEFPNGLALYNFSCTFRENTELCVKHLILKPIKIIHCLTGNLQSWINDKKKNHEIKPHQYTIVSPRIDEYHTVLFKKDVEYQISYLELDRTAYMKSLPFRINDTNPLFYNMFHNSHVLDGHLLPASFSMTTSDVIKQLRNCSLKGLPRINFLGAKALEMLSNTLQTYKEVVIHDRRQGLTEDEYNSISTVADEINNNLEEKKNNSELAKLAGMNVHKLQKCFQTVYGRTINEYIRDVRLSRALELLQTKEKNINEVVYAVGLSSHSYFSRIFKEKYGISPRDLSTEDD</sequence>
<dbReference type="Gene3D" id="1.10.10.60">
    <property type="entry name" value="Homeodomain-like"/>
    <property type="match status" value="2"/>
</dbReference>
<proteinExistence type="predicted"/>
<dbReference type="SUPFAM" id="SSF46689">
    <property type="entry name" value="Homeodomain-like"/>
    <property type="match status" value="2"/>
</dbReference>
<dbReference type="InterPro" id="IPR053142">
    <property type="entry name" value="PchR_regulatory_protein"/>
</dbReference>
<gene>
    <name evidence="5" type="ORF">RM553_13370</name>
</gene>
<evidence type="ECO:0000313" key="6">
    <source>
        <dbReference type="Proteomes" id="UP001262889"/>
    </source>
</evidence>
<dbReference type="EMBL" id="JAVRHQ010000017">
    <property type="protein sequence ID" value="MDT0643824.1"/>
    <property type="molecule type" value="Genomic_DNA"/>
</dbReference>
<name>A0ABU3CBW5_9FLAO</name>
<accession>A0ABU3CBW5</accession>
<keyword evidence="2" id="KW-0804">Transcription</keyword>
<keyword evidence="1" id="KW-0805">Transcription regulation</keyword>
<feature type="coiled-coil region" evidence="3">
    <location>
        <begin position="231"/>
        <end position="258"/>
    </location>
</feature>
<dbReference type="PANTHER" id="PTHR47893">
    <property type="entry name" value="REGULATORY PROTEIN PCHR"/>
    <property type="match status" value="1"/>
</dbReference>
<keyword evidence="3" id="KW-0175">Coiled coil</keyword>
<feature type="domain" description="HTH araC/xylS-type" evidence="4">
    <location>
        <begin position="235"/>
        <end position="333"/>
    </location>
</feature>
<evidence type="ECO:0000259" key="4">
    <source>
        <dbReference type="PROSITE" id="PS01124"/>
    </source>
</evidence>
<dbReference type="PROSITE" id="PS01124">
    <property type="entry name" value="HTH_ARAC_FAMILY_2"/>
    <property type="match status" value="1"/>
</dbReference>
<dbReference type="InterPro" id="IPR009057">
    <property type="entry name" value="Homeodomain-like_sf"/>
</dbReference>
<dbReference type="RefSeq" id="WP_311535444.1">
    <property type="nucleotide sequence ID" value="NZ_JAVRHQ010000017.1"/>
</dbReference>
<dbReference type="SMART" id="SM00342">
    <property type="entry name" value="HTH_ARAC"/>
    <property type="match status" value="1"/>
</dbReference>
<protein>
    <submittedName>
        <fullName evidence="5">Helix-turn-helix transcriptional regulator</fullName>
    </submittedName>
</protein>
<keyword evidence="6" id="KW-1185">Reference proteome</keyword>
<evidence type="ECO:0000256" key="2">
    <source>
        <dbReference type="ARBA" id="ARBA00023163"/>
    </source>
</evidence>
<dbReference type="Proteomes" id="UP001262889">
    <property type="component" value="Unassembled WGS sequence"/>
</dbReference>
<dbReference type="InterPro" id="IPR018060">
    <property type="entry name" value="HTH_AraC"/>
</dbReference>